<feature type="binding site" evidence="1">
    <location>
        <position position="55"/>
    </location>
    <ligand>
        <name>Mg(2+)</name>
        <dbReference type="ChEBI" id="CHEBI:18420"/>
        <label>1</label>
    </ligand>
</feature>
<dbReference type="Gene3D" id="1.10.4080.10">
    <property type="entry name" value="ADP-ribosylation/Crystallin J1"/>
    <property type="match status" value="1"/>
</dbReference>
<comment type="cofactor">
    <cofactor evidence="1">
        <name>Mg(2+)</name>
        <dbReference type="ChEBI" id="CHEBI:18420"/>
    </cofactor>
    <text evidence="1">Binds 2 magnesium ions per subunit.</text>
</comment>
<dbReference type="InterPro" id="IPR005502">
    <property type="entry name" value="Ribosyl_crysJ1"/>
</dbReference>
<dbReference type="OrthoDB" id="9798107at2"/>
<dbReference type="InterPro" id="IPR050792">
    <property type="entry name" value="ADP-ribosylglycohydrolase"/>
</dbReference>
<evidence type="ECO:0008006" key="4">
    <source>
        <dbReference type="Google" id="ProtNLM"/>
    </source>
</evidence>
<dbReference type="RefSeq" id="WP_083107405.1">
    <property type="nucleotide sequence ID" value="NZ_CP020569.1"/>
</dbReference>
<gene>
    <name evidence="2" type="ORF">B1H19_27385</name>
</gene>
<reference evidence="2 3" key="1">
    <citation type="submission" date="2017-04" db="EMBL/GenBank/DDBJ databases">
        <title>Complete Genome Sequence of Streptomyces gilvosporeus F607, a Capable Producer of Natamycin.</title>
        <authorList>
            <person name="Zong G."/>
            <person name="Zhong C."/>
            <person name="Fu J."/>
            <person name="Qin R."/>
            <person name="Cao G."/>
        </authorList>
    </citation>
    <scope>NUCLEOTIDE SEQUENCE [LARGE SCALE GENOMIC DNA]</scope>
    <source>
        <strain evidence="2 3">F607</strain>
    </source>
</reference>
<evidence type="ECO:0000313" key="3">
    <source>
        <dbReference type="Proteomes" id="UP000192726"/>
    </source>
</evidence>
<dbReference type="AlphaFoldDB" id="A0A1V0TX89"/>
<dbReference type="PANTHER" id="PTHR16222">
    <property type="entry name" value="ADP-RIBOSYLGLYCOHYDROLASE"/>
    <property type="match status" value="1"/>
</dbReference>
<dbReference type="Proteomes" id="UP000192726">
    <property type="component" value="Chromosome"/>
</dbReference>
<name>A0A1V0TX89_9ACTN</name>
<dbReference type="Pfam" id="PF03747">
    <property type="entry name" value="ADP_ribosyl_GH"/>
    <property type="match status" value="1"/>
</dbReference>
<organism evidence="2 3">
    <name type="scientific">Streptomyces gilvosporeus</name>
    <dbReference type="NCBI Taxonomy" id="553510"/>
    <lineage>
        <taxon>Bacteria</taxon>
        <taxon>Bacillati</taxon>
        <taxon>Actinomycetota</taxon>
        <taxon>Actinomycetes</taxon>
        <taxon>Kitasatosporales</taxon>
        <taxon>Streptomycetaceae</taxon>
        <taxon>Streptomyces</taxon>
    </lineage>
</organism>
<dbReference type="GO" id="GO:0046872">
    <property type="term" value="F:metal ion binding"/>
    <property type="evidence" value="ECO:0007669"/>
    <property type="project" value="UniProtKB-KW"/>
</dbReference>
<evidence type="ECO:0000313" key="2">
    <source>
        <dbReference type="EMBL" id="ARF57408.1"/>
    </source>
</evidence>
<dbReference type="SUPFAM" id="SSF101478">
    <property type="entry name" value="ADP-ribosylglycohydrolase"/>
    <property type="match status" value="1"/>
</dbReference>
<feature type="binding site" evidence="1">
    <location>
        <position position="261"/>
    </location>
    <ligand>
        <name>Mg(2+)</name>
        <dbReference type="ChEBI" id="CHEBI:18420"/>
        <label>1</label>
    </ligand>
</feature>
<keyword evidence="3" id="KW-1185">Reference proteome</keyword>
<feature type="binding site" evidence="1">
    <location>
        <position position="263"/>
    </location>
    <ligand>
        <name>Mg(2+)</name>
        <dbReference type="ChEBI" id="CHEBI:18420"/>
        <label>1</label>
    </ligand>
</feature>
<evidence type="ECO:0000256" key="1">
    <source>
        <dbReference type="PIRSR" id="PIRSR605502-1"/>
    </source>
</evidence>
<dbReference type="InterPro" id="IPR036705">
    <property type="entry name" value="Ribosyl_crysJ1_sf"/>
</dbReference>
<keyword evidence="1" id="KW-0479">Metal-binding</keyword>
<proteinExistence type="predicted"/>
<feature type="binding site" evidence="1">
    <location>
        <position position="56"/>
    </location>
    <ligand>
        <name>Mg(2+)</name>
        <dbReference type="ChEBI" id="CHEBI:18420"/>
        <label>1</label>
    </ligand>
</feature>
<feature type="binding site" evidence="1">
    <location>
        <position position="264"/>
    </location>
    <ligand>
        <name>Mg(2+)</name>
        <dbReference type="ChEBI" id="CHEBI:18420"/>
        <label>1</label>
    </ligand>
</feature>
<protein>
    <recommendedName>
        <fullName evidence="4">Hydrolase</fullName>
    </recommendedName>
</protein>
<dbReference type="STRING" id="553510.B1H19_27385"/>
<feature type="binding site" evidence="1">
    <location>
        <position position="54"/>
    </location>
    <ligand>
        <name>Mg(2+)</name>
        <dbReference type="ChEBI" id="CHEBI:18420"/>
        <label>1</label>
    </ligand>
</feature>
<sequence length="297" mass="31132">MDDRCRAAAYASIDGLAYGDAFGERFFSLFRSEAGARRLIAERTAPPDPHWNWTDDTAMALDVLAVLEEHGEALSRPLAERFAATYKADPGRGYGSGMHSLLPRVAAAPDQWESLAALLFGGEGSLGNGAAMRVAPLGAWFHDDLDRAADQAARSAVVTHAHPQGIAGAVAVAVAAALSARGEVPDPAEVAARTPDGAVREGLLRAAELPLGTAPVAAAETLGSGRRIRADDTVPYALWCAARHPDDLESALWATAVGFGDVDTTCAIVGGVVAARTGVAALPREWRERREPLPDIP</sequence>
<accession>A0A1V0TX89</accession>
<keyword evidence="1" id="KW-0460">Magnesium</keyword>
<dbReference type="KEGG" id="sgv:B1H19_27385"/>
<dbReference type="PANTHER" id="PTHR16222:SF12">
    <property type="entry name" value="ADP-RIBOSYLGLYCOHYDROLASE-RELATED"/>
    <property type="match status" value="1"/>
</dbReference>
<dbReference type="EMBL" id="CP020569">
    <property type="protein sequence ID" value="ARF57408.1"/>
    <property type="molecule type" value="Genomic_DNA"/>
</dbReference>